<evidence type="ECO:0000313" key="3">
    <source>
        <dbReference type="Proteomes" id="UP001550535"/>
    </source>
</evidence>
<gene>
    <name evidence="2" type="ORF">ABZ507_20155</name>
</gene>
<proteinExistence type="predicted"/>
<organism evidence="2 3">
    <name type="scientific">Nocardia niwae</name>
    <dbReference type="NCBI Taxonomy" id="626084"/>
    <lineage>
        <taxon>Bacteria</taxon>
        <taxon>Bacillati</taxon>
        <taxon>Actinomycetota</taxon>
        <taxon>Actinomycetes</taxon>
        <taxon>Mycobacteriales</taxon>
        <taxon>Nocardiaceae</taxon>
        <taxon>Nocardia</taxon>
    </lineage>
</organism>
<dbReference type="EMBL" id="JBEYBR010000052">
    <property type="protein sequence ID" value="MEU2124134.1"/>
    <property type="molecule type" value="Genomic_DNA"/>
</dbReference>
<comment type="caution">
    <text evidence="2">The sequence shown here is derived from an EMBL/GenBank/DDBJ whole genome shotgun (WGS) entry which is preliminary data.</text>
</comment>
<dbReference type="Proteomes" id="UP001550535">
    <property type="component" value="Unassembled WGS sequence"/>
</dbReference>
<name>A0ABV2XE14_9NOCA</name>
<evidence type="ECO:0000256" key="1">
    <source>
        <dbReference type="SAM" id="MobiDB-lite"/>
    </source>
</evidence>
<accession>A0ABV2XE14</accession>
<feature type="region of interest" description="Disordered" evidence="1">
    <location>
        <begin position="1"/>
        <end position="24"/>
    </location>
</feature>
<keyword evidence="3" id="KW-1185">Reference proteome</keyword>
<dbReference type="RefSeq" id="WP_357992224.1">
    <property type="nucleotide sequence ID" value="NZ_JBEYBR010000052.1"/>
</dbReference>
<evidence type="ECO:0000313" key="2">
    <source>
        <dbReference type="EMBL" id="MEU2124134.1"/>
    </source>
</evidence>
<sequence>MRIAMVSERDGPPAEFGAGHAGGRDIHAAESPVVMSRRGGGAVRTEPYGFRPACEVVLGTDSPEADTAVPVQEMPVPLAHGAWTASEAALERE</sequence>
<protein>
    <submittedName>
        <fullName evidence="2">Uncharacterized protein</fullName>
    </submittedName>
</protein>
<reference evidence="2 3" key="1">
    <citation type="submission" date="2024-06" db="EMBL/GenBank/DDBJ databases">
        <title>The Natural Products Discovery Center: Release of the First 8490 Sequenced Strains for Exploring Actinobacteria Biosynthetic Diversity.</title>
        <authorList>
            <person name="Kalkreuter E."/>
            <person name="Kautsar S.A."/>
            <person name="Yang D."/>
            <person name="Bader C.D."/>
            <person name="Teijaro C.N."/>
            <person name="Fluegel L."/>
            <person name="Davis C.M."/>
            <person name="Simpson J.R."/>
            <person name="Lauterbach L."/>
            <person name="Steele A.D."/>
            <person name="Gui C."/>
            <person name="Meng S."/>
            <person name="Li G."/>
            <person name="Viehrig K."/>
            <person name="Ye F."/>
            <person name="Su P."/>
            <person name="Kiefer A.F."/>
            <person name="Nichols A."/>
            <person name="Cepeda A.J."/>
            <person name="Yan W."/>
            <person name="Fan B."/>
            <person name="Jiang Y."/>
            <person name="Adhikari A."/>
            <person name="Zheng C.-J."/>
            <person name="Schuster L."/>
            <person name="Cowan T.M."/>
            <person name="Smanski M.J."/>
            <person name="Chevrette M.G."/>
            <person name="De Carvalho L.P.S."/>
            <person name="Shen B."/>
        </authorList>
    </citation>
    <scope>NUCLEOTIDE SEQUENCE [LARGE SCALE GENOMIC DNA]</scope>
    <source>
        <strain evidence="2 3">NPDC019434</strain>
    </source>
</reference>